<protein>
    <recommendedName>
        <fullName evidence="2">PASTA domain-containing protein</fullName>
    </recommendedName>
</protein>
<feature type="domain" description="PASTA" evidence="2">
    <location>
        <begin position="64"/>
        <end position="130"/>
    </location>
</feature>
<name>A0AAN1JK92_9BURK</name>
<dbReference type="GeneID" id="55535460"/>
<dbReference type="SUPFAM" id="SSF54184">
    <property type="entry name" value="Penicillin-binding protein 2x (pbp-2x), c-terminal domain"/>
    <property type="match status" value="1"/>
</dbReference>
<dbReference type="SMART" id="SM00740">
    <property type="entry name" value="PASTA"/>
    <property type="match status" value="1"/>
</dbReference>
<dbReference type="CDD" id="cd06577">
    <property type="entry name" value="PASTA_pknB"/>
    <property type="match status" value="1"/>
</dbReference>
<evidence type="ECO:0000313" key="3">
    <source>
        <dbReference type="EMBL" id="AUT75537.1"/>
    </source>
</evidence>
<reference evidence="3 4" key="1">
    <citation type="submission" date="2018-01" db="EMBL/GenBank/DDBJ databases">
        <title>Species boundaries and ecological features among Paraburkholderia terrae DSMZ17804T, P. hospita DSMZ17164T and P. caribensis DSMZ13236T.</title>
        <authorList>
            <person name="Pratama A.A."/>
        </authorList>
    </citation>
    <scope>NUCLEOTIDE SEQUENCE [LARGE SCALE GENOMIC DNA]</scope>
    <source>
        <strain evidence="3 4">DSM 17164</strain>
    </source>
</reference>
<dbReference type="EMBL" id="CP026108">
    <property type="protein sequence ID" value="AUT75537.1"/>
    <property type="molecule type" value="Genomic_DNA"/>
</dbReference>
<keyword evidence="1" id="KW-0812">Transmembrane</keyword>
<gene>
    <name evidence="3" type="ORF">C2L64_44980</name>
</gene>
<sequence length="190" mass="19896">MYGIQAVAAAAILNHKGISGDDKLRGIACAAIVPGVLGLAVPLIIAQQQKKKLIAAPVIEVAATVEDVSVPNVYGATADEAVAKLKKLGLTVIQAHAVADPSLANTVVKQVPHRDMIVPPGSEVTITIGDEPPPMEVPVDDVDADLTKKLNAAVADIETRFDAKIDEQTRSIVEAVRLAIEYREDPGESA</sequence>
<dbReference type="PROSITE" id="PS51178">
    <property type="entry name" value="PASTA"/>
    <property type="match status" value="1"/>
</dbReference>
<dbReference type="AlphaFoldDB" id="A0AAN1JK92"/>
<organism evidence="3 4">
    <name type="scientific">Paraburkholderia hospita</name>
    <dbReference type="NCBI Taxonomy" id="169430"/>
    <lineage>
        <taxon>Bacteria</taxon>
        <taxon>Pseudomonadati</taxon>
        <taxon>Pseudomonadota</taxon>
        <taxon>Betaproteobacteria</taxon>
        <taxon>Burkholderiales</taxon>
        <taxon>Burkholderiaceae</taxon>
        <taxon>Paraburkholderia</taxon>
    </lineage>
</organism>
<keyword evidence="1" id="KW-0472">Membrane</keyword>
<accession>A0AAN1JK92</accession>
<evidence type="ECO:0000259" key="2">
    <source>
        <dbReference type="PROSITE" id="PS51178"/>
    </source>
</evidence>
<evidence type="ECO:0000256" key="1">
    <source>
        <dbReference type="SAM" id="Phobius"/>
    </source>
</evidence>
<dbReference type="RefSeq" id="WP_103153857.1">
    <property type="nucleotide sequence ID" value="NZ_CP026108.1"/>
</dbReference>
<dbReference type="Gene3D" id="3.30.10.20">
    <property type="match status" value="1"/>
</dbReference>
<evidence type="ECO:0000313" key="4">
    <source>
        <dbReference type="Proteomes" id="UP000236649"/>
    </source>
</evidence>
<dbReference type="InterPro" id="IPR005543">
    <property type="entry name" value="PASTA_dom"/>
</dbReference>
<dbReference type="Pfam" id="PF03793">
    <property type="entry name" value="PASTA"/>
    <property type="match status" value="1"/>
</dbReference>
<feature type="transmembrane region" description="Helical" evidence="1">
    <location>
        <begin position="24"/>
        <end position="45"/>
    </location>
</feature>
<dbReference type="KEGG" id="phs:C2L64_44980"/>
<keyword evidence="1" id="KW-1133">Transmembrane helix</keyword>
<proteinExistence type="predicted"/>
<dbReference type="Proteomes" id="UP000236649">
    <property type="component" value="Chromosome 4"/>
</dbReference>